<comment type="function">
    <text evidence="9">Catalyzes the rate-limiting step of the oxidative pentose-phosphate pathway, which represents a route for the dissimilation of carbohydrates besides glycolysis.</text>
</comment>
<dbReference type="HAMAP" id="MF_00966">
    <property type="entry name" value="G6PD"/>
    <property type="match status" value="1"/>
</dbReference>
<evidence type="ECO:0000259" key="11">
    <source>
        <dbReference type="Pfam" id="PF00479"/>
    </source>
</evidence>
<evidence type="ECO:0000256" key="7">
    <source>
        <dbReference type="ARBA" id="ARBA00023002"/>
    </source>
</evidence>
<sequence length="517" mass="58052">MSAPLEIQENTILVILGASGDLAKKKLFPALFGLERRCLLPTDFKIVGFAPDEMTHDNFLSIIRSPINLESPRFAEQLEQFCQRCSYVSGHEGGEKSFRALRRRLEQLGTGKKEQNRLFYMALPPSIFTGMQEGLRKHCYSERGASRIIIEKPFGHDLESSRELQRALDPNWREDEIFRVDHYLGKEVVNNLLVLRFGNEIFGAIWNARHIDNIEISITESGGAEGRGSYFNGVGAIRDVMQNHLTQILALLTMERPRSFSAEDLCAEKARVLDWMLPIEYVNTIIGQYEKSEDGEKPAFKDEEDVPNDSRCATFCAAVGHIENERWAGIPFLLKAGKALNESLTEIKIHFKPSTNAAIFTTDPLASNTMTIRVQPSEGVFLSINTFVPSLTTQKTSAMDLDLTYHGREIPEAYEVLLLDALKGDKARSVRGDELDASWKIWTPLLHFLDDENAEVRPREYAYGSNGPEGLGEFIASYQNRKSKASEWGSDTGGSFREETSQTANSSLTTNTKDVPP</sequence>
<evidence type="ECO:0000259" key="12">
    <source>
        <dbReference type="Pfam" id="PF02781"/>
    </source>
</evidence>
<dbReference type="PIRSF" id="PIRSF000110">
    <property type="entry name" value="G6PD"/>
    <property type="match status" value="1"/>
</dbReference>
<accession>A0A8H6G236</accession>
<gene>
    <name evidence="13" type="ORF">HO173_002892</name>
</gene>
<evidence type="ECO:0000256" key="8">
    <source>
        <dbReference type="ARBA" id="ARBA00023277"/>
    </source>
</evidence>
<dbReference type="SUPFAM" id="SSF55347">
    <property type="entry name" value="Glyceraldehyde-3-phosphate dehydrogenase-like, C-terminal domain"/>
    <property type="match status" value="1"/>
</dbReference>
<dbReference type="InterPro" id="IPR022675">
    <property type="entry name" value="G6P_DH_C"/>
</dbReference>
<keyword evidence="14" id="KW-1185">Reference proteome</keyword>
<keyword evidence="5 9" id="KW-0313">Glucose metabolism</keyword>
<dbReference type="GO" id="GO:0009051">
    <property type="term" value="P:pentose-phosphate shunt, oxidative branch"/>
    <property type="evidence" value="ECO:0007669"/>
    <property type="project" value="TreeGrafter"/>
</dbReference>
<dbReference type="AlphaFoldDB" id="A0A8H6G236"/>
<evidence type="ECO:0000256" key="6">
    <source>
        <dbReference type="ARBA" id="ARBA00022857"/>
    </source>
</evidence>
<dbReference type="Pfam" id="PF00479">
    <property type="entry name" value="G6PD_N"/>
    <property type="match status" value="1"/>
</dbReference>
<dbReference type="GeneID" id="59284563"/>
<comment type="similarity">
    <text evidence="2 9">Belongs to the glucose-6-phosphate dehydrogenase family.</text>
</comment>
<reference evidence="13 14" key="1">
    <citation type="journal article" date="2020" name="Genomics">
        <title>Complete, high-quality genomes from long-read metagenomic sequencing of two wolf lichen thalli reveals enigmatic genome architecture.</title>
        <authorList>
            <person name="McKenzie S.K."/>
            <person name="Walston R.F."/>
            <person name="Allen J.L."/>
        </authorList>
    </citation>
    <scope>NUCLEOTIDE SEQUENCE [LARGE SCALE GENOMIC DNA]</scope>
    <source>
        <strain evidence="13">WasteWater2</strain>
    </source>
</reference>
<dbReference type="Gene3D" id="3.30.360.10">
    <property type="entry name" value="Dihydrodipicolinate Reductase, domain 2"/>
    <property type="match status" value="1"/>
</dbReference>
<evidence type="ECO:0000256" key="10">
    <source>
        <dbReference type="SAM" id="MobiDB-lite"/>
    </source>
</evidence>
<evidence type="ECO:0000256" key="2">
    <source>
        <dbReference type="ARBA" id="ARBA00009975"/>
    </source>
</evidence>
<dbReference type="Proteomes" id="UP000578531">
    <property type="component" value="Unassembled WGS sequence"/>
</dbReference>
<feature type="region of interest" description="Disordered" evidence="10">
    <location>
        <begin position="485"/>
        <end position="517"/>
    </location>
</feature>
<comment type="catalytic activity">
    <reaction evidence="9">
        <text>D-glucose 6-phosphate + NADP(+) = 6-phospho-D-glucono-1,5-lactone + NADPH + H(+)</text>
        <dbReference type="Rhea" id="RHEA:15841"/>
        <dbReference type="ChEBI" id="CHEBI:15378"/>
        <dbReference type="ChEBI" id="CHEBI:57783"/>
        <dbReference type="ChEBI" id="CHEBI:57955"/>
        <dbReference type="ChEBI" id="CHEBI:58349"/>
        <dbReference type="ChEBI" id="CHEBI:61548"/>
        <dbReference type="EC" id="1.1.1.49"/>
    </reaction>
</comment>
<feature type="domain" description="Glucose-6-phosphate dehydrogenase NAD-binding" evidence="11">
    <location>
        <begin position="14"/>
        <end position="191"/>
    </location>
</feature>
<dbReference type="PRINTS" id="PR00079">
    <property type="entry name" value="G6PDHDRGNASE"/>
</dbReference>
<evidence type="ECO:0000256" key="3">
    <source>
        <dbReference type="ARBA" id="ARBA00013019"/>
    </source>
</evidence>
<name>A0A8H6G236_9LECA</name>
<keyword evidence="8 9" id="KW-0119">Carbohydrate metabolism</keyword>
<proteinExistence type="inferred from homology"/>
<dbReference type="RefSeq" id="XP_037168316.1">
    <property type="nucleotide sequence ID" value="XM_037304823.1"/>
</dbReference>
<dbReference type="PROSITE" id="PS00069">
    <property type="entry name" value="G6P_DEHYDROGENASE"/>
    <property type="match status" value="1"/>
</dbReference>
<dbReference type="Pfam" id="PF02781">
    <property type="entry name" value="G6PD_C"/>
    <property type="match status" value="1"/>
</dbReference>
<dbReference type="GO" id="GO:0005829">
    <property type="term" value="C:cytosol"/>
    <property type="evidence" value="ECO:0007669"/>
    <property type="project" value="TreeGrafter"/>
</dbReference>
<evidence type="ECO:0000256" key="5">
    <source>
        <dbReference type="ARBA" id="ARBA00022526"/>
    </source>
</evidence>
<comment type="caution">
    <text evidence="13">The sequence shown here is derived from an EMBL/GenBank/DDBJ whole genome shotgun (WGS) entry which is preliminary data.</text>
</comment>
<keyword evidence="6 9" id="KW-0521">NADP</keyword>
<dbReference type="InterPro" id="IPR022674">
    <property type="entry name" value="G6P_DH_NAD-bd"/>
</dbReference>
<dbReference type="SUPFAM" id="SSF51735">
    <property type="entry name" value="NAD(P)-binding Rossmann-fold domains"/>
    <property type="match status" value="1"/>
</dbReference>
<dbReference type="GO" id="GO:0006006">
    <property type="term" value="P:glucose metabolic process"/>
    <property type="evidence" value="ECO:0007669"/>
    <property type="project" value="UniProtKB-KW"/>
</dbReference>
<evidence type="ECO:0000256" key="4">
    <source>
        <dbReference type="ARBA" id="ARBA00020444"/>
    </source>
</evidence>
<feature type="compositionally biased region" description="Polar residues" evidence="10">
    <location>
        <begin position="501"/>
        <end position="517"/>
    </location>
</feature>
<dbReference type="GO" id="GO:0050661">
    <property type="term" value="F:NADP binding"/>
    <property type="evidence" value="ECO:0007669"/>
    <property type="project" value="InterPro"/>
</dbReference>
<dbReference type="UniPathway" id="UPA00115">
    <property type="reaction ID" value="UER00408"/>
</dbReference>
<comment type="pathway">
    <text evidence="1 9">Carbohydrate degradation; pentose phosphate pathway; D-ribulose 5-phosphate from D-glucose 6-phosphate (oxidative stage): step 1/3.</text>
</comment>
<dbReference type="EMBL" id="JACCJC010000007">
    <property type="protein sequence ID" value="KAF6239020.1"/>
    <property type="molecule type" value="Genomic_DNA"/>
</dbReference>
<feature type="domain" description="Glucose-6-phosphate dehydrogenase C-terminal" evidence="12">
    <location>
        <begin position="193"/>
        <end position="479"/>
    </location>
</feature>
<evidence type="ECO:0000256" key="1">
    <source>
        <dbReference type="ARBA" id="ARBA00004937"/>
    </source>
</evidence>
<dbReference type="EC" id="1.1.1.49" evidence="3 9"/>
<evidence type="ECO:0000313" key="14">
    <source>
        <dbReference type="Proteomes" id="UP000578531"/>
    </source>
</evidence>
<evidence type="ECO:0000256" key="9">
    <source>
        <dbReference type="RuleBase" id="RU362120"/>
    </source>
</evidence>
<dbReference type="Gene3D" id="3.40.50.720">
    <property type="entry name" value="NAD(P)-binding Rossmann-like Domain"/>
    <property type="match status" value="1"/>
</dbReference>
<dbReference type="InterPro" id="IPR019796">
    <property type="entry name" value="G6P_DH_AS"/>
</dbReference>
<dbReference type="InterPro" id="IPR001282">
    <property type="entry name" value="G6P_DH"/>
</dbReference>
<dbReference type="PANTHER" id="PTHR23429">
    <property type="entry name" value="GLUCOSE-6-PHOSPHATE 1-DEHYDROGENASE G6PD"/>
    <property type="match status" value="1"/>
</dbReference>
<organism evidence="13 14">
    <name type="scientific">Letharia columbiana</name>
    <dbReference type="NCBI Taxonomy" id="112416"/>
    <lineage>
        <taxon>Eukaryota</taxon>
        <taxon>Fungi</taxon>
        <taxon>Dikarya</taxon>
        <taxon>Ascomycota</taxon>
        <taxon>Pezizomycotina</taxon>
        <taxon>Lecanoromycetes</taxon>
        <taxon>OSLEUM clade</taxon>
        <taxon>Lecanoromycetidae</taxon>
        <taxon>Lecanorales</taxon>
        <taxon>Lecanorineae</taxon>
        <taxon>Parmeliaceae</taxon>
        <taxon>Letharia</taxon>
    </lineage>
</organism>
<dbReference type="NCBIfam" id="TIGR00871">
    <property type="entry name" value="zwf"/>
    <property type="match status" value="1"/>
</dbReference>
<dbReference type="GO" id="GO:0004345">
    <property type="term" value="F:glucose-6-phosphate dehydrogenase activity"/>
    <property type="evidence" value="ECO:0007669"/>
    <property type="project" value="UniProtKB-EC"/>
</dbReference>
<protein>
    <recommendedName>
        <fullName evidence="4 9">Glucose-6-phosphate 1-dehydrogenase</fullName>
        <ecNumber evidence="3 9">1.1.1.49</ecNumber>
    </recommendedName>
</protein>
<dbReference type="InterPro" id="IPR036291">
    <property type="entry name" value="NAD(P)-bd_dom_sf"/>
</dbReference>
<dbReference type="OrthoDB" id="60984at2759"/>
<evidence type="ECO:0000313" key="13">
    <source>
        <dbReference type="EMBL" id="KAF6239020.1"/>
    </source>
</evidence>
<dbReference type="PANTHER" id="PTHR23429:SF0">
    <property type="entry name" value="GLUCOSE-6-PHOSPHATE 1-DEHYDROGENASE"/>
    <property type="match status" value="1"/>
</dbReference>
<keyword evidence="7 9" id="KW-0560">Oxidoreductase</keyword>